<keyword evidence="1" id="KW-0472">Membrane</keyword>
<dbReference type="RefSeq" id="WP_056982578.1">
    <property type="nucleotide sequence ID" value="NZ_BKAM01000042.1"/>
</dbReference>
<gene>
    <name evidence="2" type="ORF">LRA02_18350</name>
</gene>
<sequence>MKNKRTIFTGIVIVLILSIAFYISQQVDHSMLLFVSIWIVAIILIRILLTPLVVMIVRSRDAKKEQLEKAKTRADQKAIENHQNNFDD</sequence>
<organism evidence="2 3">
    <name type="scientific">Lentilactobacillus rapi</name>
    <dbReference type="NCBI Taxonomy" id="481723"/>
    <lineage>
        <taxon>Bacteria</taxon>
        <taxon>Bacillati</taxon>
        <taxon>Bacillota</taxon>
        <taxon>Bacilli</taxon>
        <taxon>Lactobacillales</taxon>
        <taxon>Lactobacillaceae</taxon>
        <taxon>Lentilactobacillus</taxon>
    </lineage>
</organism>
<dbReference type="AlphaFoldDB" id="A0A512PP37"/>
<dbReference type="Proteomes" id="UP000321569">
    <property type="component" value="Unassembled WGS sequence"/>
</dbReference>
<protein>
    <submittedName>
        <fullName evidence="2">Uncharacterized protein</fullName>
    </submittedName>
</protein>
<dbReference type="STRING" id="1423795.FD12_GL000196"/>
<evidence type="ECO:0000256" key="1">
    <source>
        <dbReference type="SAM" id="Phobius"/>
    </source>
</evidence>
<evidence type="ECO:0000313" key="2">
    <source>
        <dbReference type="EMBL" id="GEP72967.1"/>
    </source>
</evidence>
<reference evidence="2 3" key="1">
    <citation type="submission" date="2019-07" db="EMBL/GenBank/DDBJ databases">
        <title>Whole genome shotgun sequence of Lactobacillus rapi NBRC 109618.</title>
        <authorList>
            <person name="Hosoyama A."/>
            <person name="Uohara A."/>
            <person name="Ohji S."/>
            <person name="Ichikawa N."/>
        </authorList>
    </citation>
    <scope>NUCLEOTIDE SEQUENCE [LARGE SCALE GENOMIC DNA]</scope>
    <source>
        <strain evidence="2 3">NBRC 109618</strain>
    </source>
</reference>
<accession>A0A512PP37</accession>
<name>A0A512PP37_9LACO</name>
<evidence type="ECO:0000313" key="3">
    <source>
        <dbReference type="Proteomes" id="UP000321569"/>
    </source>
</evidence>
<comment type="caution">
    <text evidence="2">The sequence shown here is derived from an EMBL/GenBank/DDBJ whole genome shotgun (WGS) entry which is preliminary data.</text>
</comment>
<keyword evidence="1" id="KW-0812">Transmembrane</keyword>
<feature type="transmembrane region" description="Helical" evidence="1">
    <location>
        <begin position="31"/>
        <end position="57"/>
    </location>
</feature>
<dbReference type="EMBL" id="BKAM01000042">
    <property type="protein sequence ID" value="GEP72967.1"/>
    <property type="molecule type" value="Genomic_DNA"/>
</dbReference>
<feature type="transmembrane region" description="Helical" evidence="1">
    <location>
        <begin position="7"/>
        <end position="25"/>
    </location>
</feature>
<proteinExistence type="predicted"/>
<keyword evidence="1" id="KW-1133">Transmembrane helix</keyword>